<organism evidence="1 2">
    <name type="scientific">Botrimarina mediterranea</name>
    <dbReference type="NCBI Taxonomy" id="2528022"/>
    <lineage>
        <taxon>Bacteria</taxon>
        <taxon>Pseudomonadati</taxon>
        <taxon>Planctomycetota</taxon>
        <taxon>Planctomycetia</taxon>
        <taxon>Pirellulales</taxon>
        <taxon>Lacipirellulaceae</taxon>
        <taxon>Botrimarina</taxon>
    </lineage>
</organism>
<name>A0A518K935_9BACT</name>
<dbReference type="KEGG" id="bmei:Spa11_24910"/>
<dbReference type="AlphaFoldDB" id="A0A518K935"/>
<gene>
    <name evidence="1" type="ORF">Spa11_24910</name>
</gene>
<dbReference type="RefSeq" id="WP_145112579.1">
    <property type="nucleotide sequence ID" value="NZ_CP036349.1"/>
</dbReference>
<dbReference type="InterPro" id="IPR011474">
    <property type="entry name" value="DUF1580"/>
</dbReference>
<proteinExistence type="predicted"/>
<accession>A0A518K935</accession>
<protein>
    <submittedName>
        <fullName evidence="1">Uncharacterized protein</fullName>
    </submittedName>
</protein>
<dbReference type="EMBL" id="CP036349">
    <property type="protein sequence ID" value="QDV74290.1"/>
    <property type="molecule type" value="Genomic_DNA"/>
</dbReference>
<evidence type="ECO:0000313" key="1">
    <source>
        <dbReference type="EMBL" id="QDV74290.1"/>
    </source>
</evidence>
<dbReference type="Pfam" id="PF07618">
    <property type="entry name" value="DUF1580"/>
    <property type="match status" value="1"/>
</dbReference>
<sequence length="104" mass="11486">MRSESTEKPSPDDEHLSLAEAAKTLPGRPHLSTLHRWRLRGIRGVRLKTCLVGGRRYTTPRWLREFIAASTAAGDGLIDPPSNLSRDREQSIRSAIAELDAAGI</sequence>
<reference evidence="1 2" key="1">
    <citation type="submission" date="2019-02" db="EMBL/GenBank/DDBJ databases">
        <title>Deep-cultivation of Planctomycetes and their phenomic and genomic characterization uncovers novel biology.</title>
        <authorList>
            <person name="Wiegand S."/>
            <person name="Jogler M."/>
            <person name="Boedeker C."/>
            <person name="Pinto D."/>
            <person name="Vollmers J."/>
            <person name="Rivas-Marin E."/>
            <person name="Kohn T."/>
            <person name="Peeters S.H."/>
            <person name="Heuer A."/>
            <person name="Rast P."/>
            <person name="Oberbeckmann S."/>
            <person name="Bunk B."/>
            <person name="Jeske O."/>
            <person name="Meyerdierks A."/>
            <person name="Storesund J.E."/>
            <person name="Kallscheuer N."/>
            <person name="Luecker S."/>
            <person name="Lage O.M."/>
            <person name="Pohl T."/>
            <person name="Merkel B.J."/>
            <person name="Hornburger P."/>
            <person name="Mueller R.-W."/>
            <person name="Bruemmer F."/>
            <person name="Labrenz M."/>
            <person name="Spormann A.M."/>
            <person name="Op den Camp H."/>
            <person name="Overmann J."/>
            <person name="Amann R."/>
            <person name="Jetten M.S.M."/>
            <person name="Mascher T."/>
            <person name="Medema M.H."/>
            <person name="Devos D.P."/>
            <person name="Kaster A.-K."/>
            <person name="Ovreas L."/>
            <person name="Rohde M."/>
            <person name="Galperin M.Y."/>
            <person name="Jogler C."/>
        </authorList>
    </citation>
    <scope>NUCLEOTIDE SEQUENCE [LARGE SCALE GENOMIC DNA]</scope>
    <source>
        <strain evidence="1 2">Spa11</strain>
    </source>
</reference>
<dbReference type="Proteomes" id="UP000316426">
    <property type="component" value="Chromosome"/>
</dbReference>
<evidence type="ECO:0000313" key="2">
    <source>
        <dbReference type="Proteomes" id="UP000316426"/>
    </source>
</evidence>
<keyword evidence="2" id="KW-1185">Reference proteome</keyword>